<dbReference type="InterPro" id="IPR006357">
    <property type="entry name" value="HAD-SF_hydro_IIA"/>
</dbReference>
<evidence type="ECO:0000256" key="2">
    <source>
        <dbReference type="ARBA" id="ARBA00007958"/>
    </source>
</evidence>
<evidence type="ECO:0000256" key="5">
    <source>
        <dbReference type="ARBA" id="ARBA00039666"/>
    </source>
</evidence>
<dbReference type="Pfam" id="PF13242">
    <property type="entry name" value="Hydrolase_like"/>
    <property type="match status" value="1"/>
</dbReference>
<organism evidence="6 7">
    <name type="scientific">Rhizoclosmatium globosum</name>
    <dbReference type="NCBI Taxonomy" id="329046"/>
    <lineage>
        <taxon>Eukaryota</taxon>
        <taxon>Fungi</taxon>
        <taxon>Fungi incertae sedis</taxon>
        <taxon>Chytridiomycota</taxon>
        <taxon>Chytridiomycota incertae sedis</taxon>
        <taxon>Chytridiomycetes</taxon>
        <taxon>Chytridiales</taxon>
        <taxon>Chytriomycetaceae</taxon>
        <taxon>Rhizoclosmatium</taxon>
    </lineage>
</organism>
<sequence>MKAIRGVCIDLSGTLHIEDTLTPGALEALTQLRSHESQLQIRFVSNTSKDSSASLVARLRRLGFTDALVPAAAVFTSLSAAAKKVAIENRTPLLLVANEAKADFETPKEGAVFDAVVVGLAPHSFEYESLSHAMNVLLEAKAANKNPMLIATHKGRYFQRKDGLAMGPGPFVAALEYATGIEAQVVGKPEPAFFKLALDDMGLQPDECVHIGDDVRDDVGGAMAVGMRGILVRTGKYRPGDETTHGITPSSTVQDFGAAVDLILKGLV</sequence>
<keyword evidence="4" id="KW-0460">Magnesium</keyword>
<dbReference type="Pfam" id="PF13344">
    <property type="entry name" value="Hydrolase_6"/>
    <property type="match status" value="1"/>
</dbReference>
<dbReference type="Gene3D" id="3.40.50.1000">
    <property type="entry name" value="HAD superfamily/HAD-like"/>
    <property type="match status" value="2"/>
</dbReference>
<accession>A0A1Y2C1T3</accession>
<dbReference type="STRING" id="329046.A0A1Y2C1T3"/>
<evidence type="ECO:0000313" key="6">
    <source>
        <dbReference type="EMBL" id="ORY41002.1"/>
    </source>
</evidence>
<dbReference type="GO" id="GO:0016791">
    <property type="term" value="F:phosphatase activity"/>
    <property type="evidence" value="ECO:0007669"/>
    <property type="project" value="InterPro"/>
</dbReference>
<dbReference type="PANTHER" id="PTHR19288:SF46">
    <property type="entry name" value="HALOACID DEHALOGENASE-LIKE HYDROLASE DOMAIN-CONTAINING PROTEIN 2"/>
    <property type="match status" value="1"/>
</dbReference>
<name>A0A1Y2C1T3_9FUNG</name>
<keyword evidence="6" id="KW-0378">Hydrolase</keyword>
<dbReference type="EMBL" id="MCGO01000033">
    <property type="protein sequence ID" value="ORY41002.1"/>
    <property type="molecule type" value="Genomic_DNA"/>
</dbReference>
<gene>
    <name evidence="6" type="ORF">BCR33DRAFT_661515</name>
</gene>
<proteinExistence type="inferred from homology"/>
<dbReference type="OrthoDB" id="426235at2759"/>
<dbReference type="GO" id="GO:0046872">
    <property type="term" value="F:metal ion binding"/>
    <property type="evidence" value="ECO:0007669"/>
    <property type="project" value="UniProtKB-KW"/>
</dbReference>
<dbReference type="GO" id="GO:0005737">
    <property type="term" value="C:cytoplasm"/>
    <property type="evidence" value="ECO:0007669"/>
    <property type="project" value="TreeGrafter"/>
</dbReference>
<dbReference type="InterPro" id="IPR036412">
    <property type="entry name" value="HAD-like_sf"/>
</dbReference>
<keyword evidence="7" id="KW-1185">Reference proteome</keyword>
<dbReference type="Proteomes" id="UP000193642">
    <property type="component" value="Unassembled WGS sequence"/>
</dbReference>
<evidence type="ECO:0000256" key="3">
    <source>
        <dbReference type="ARBA" id="ARBA00022723"/>
    </source>
</evidence>
<dbReference type="NCBIfam" id="TIGR01458">
    <property type="entry name" value="HAD-SF-IIA-hyp3"/>
    <property type="match status" value="1"/>
</dbReference>
<dbReference type="AlphaFoldDB" id="A0A1Y2C1T3"/>
<comment type="similarity">
    <text evidence="2">Belongs to the HAD-like hydrolase superfamily.</text>
</comment>
<dbReference type="SUPFAM" id="SSF56784">
    <property type="entry name" value="HAD-like"/>
    <property type="match status" value="1"/>
</dbReference>
<dbReference type="PANTHER" id="PTHR19288">
    <property type="entry name" value="4-NITROPHENYLPHOSPHATASE-RELATED"/>
    <property type="match status" value="1"/>
</dbReference>
<evidence type="ECO:0000313" key="7">
    <source>
        <dbReference type="Proteomes" id="UP000193642"/>
    </source>
</evidence>
<reference evidence="6 7" key="1">
    <citation type="submission" date="2016-07" db="EMBL/GenBank/DDBJ databases">
        <title>Pervasive Adenine N6-methylation of Active Genes in Fungi.</title>
        <authorList>
            <consortium name="DOE Joint Genome Institute"/>
            <person name="Mondo S.J."/>
            <person name="Dannebaum R.O."/>
            <person name="Kuo R.C."/>
            <person name="Labutti K."/>
            <person name="Haridas S."/>
            <person name="Kuo A."/>
            <person name="Salamov A."/>
            <person name="Ahrendt S.R."/>
            <person name="Lipzen A."/>
            <person name="Sullivan W."/>
            <person name="Andreopoulos W.B."/>
            <person name="Clum A."/>
            <person name="Lindquist E."/>
            <person name="Daum C."/>
            <person name="Ramamoorthy G.K."/>
            <person name="Gryganskyi A."/>
            <person name="Culley D."/>
            <person name="Magnuson J.K."/>
            <person name="James T.Y."/>
            <person name="O'Malley M.A."/>
            <person name="Stajich J.E."/>
            <person name="Spatafora J.W."/>
            <person name="Visel A."/>
            <person name="Grigoriev I.V."/>
        </authorList>
    </citation>
    <scope>NUCLEOTIDE SEQUENCE [LARGE SCALE GENOMIC DNA]</scope>
    <source>
        <strain evidence="6 7">JEL800</strain>
    </source>
</reference>
<comment type="cofactor">
    <cofactor evidence="1">
        <name>Mg(2+)</name>
        <dbReference type="ChEBI" id="CHEBI:18420"/>
    </cofactor>
</comment>
<comment type="caution">
    <text evidence="6">The sequence shown here is derived from an EMBL/GenBank/DDBJ whole genome shotgun (WGS) entry which is preliminary data.</text>
</comment>
<dbReference type="InterPro" id="IPR023214">
    <property type="entry name" value="HAD_sf"/>
</dbReference>
<keyword evidence="3" id="KW-0479">Metal-binding</keyword>
<evidence type="ECO:0000256" key="4">
    <source>
        <dbReference type="ARBA" id="ARBA00022842"/>
    </source>
</evidence>
<dbReference type="InterPro" id="IPR006355">
    <property type="entry name" value="LHPP/HDHD2"/>
</dbReference>
<protein>
    <recommendedName>
        <fullName evidence="5">Haloacid dehalogenase-like hydrolase domain-containing protein 2</fullName>
    </recommendedName>
</protein>
<evidence type="ECO:0000256" key="1">
    <source>
        <dbReference type="ARBA" id="ARBA00001946"/>
    </source>
</evidence>